<accession>A0A849VG01</accession>
<comment type="caution">
    <text evidence="2">The sequence shown here is derived from an EMBL/GenBank/DDBJ whole genome shotgun (WGS) entry which is preliminary data.</text>
</comment>
<gene>
    <name evidence="2" type="ORF">HG263_17665</name>
</gene>
<keyword evidence="3" id="KW-1185">Reference proteome</keyword>
<sequence length="222" mass="23004">MSADPLIGDIEMVAYNFVPRDYYACAGGLVTIASDSTLYSLLGTMYGGDGRTTFALPDFRGRSAVGDGRGLGIESSVELVLGHRFGNSYNYLSVAQLPSHTHIATAQADAQTAVAGFAGTLTVNAKDGLGDTDNAKGAYWATGELVNGLAKTPITKAYSTTSDVQMATDAVKISGSFHDAQTAVQVKVDVGSTGGSAPILNYQPSTVIKFVIANAGTYPSRS</sequence>
<dbReference type="InterPro" id="IPR037053">
    <property type="entry name" value="Phage_tail_collar_dom_sf"/>
</dbReference>
<proteinExistence type="predicted"/>
<evidence type="ECO:0000313" key="3">
    <source>
        <dbReference type="Proteomes" id="UP000586305"/>
    </source>
</evidence>
<organism evidence="2 3">
    <name type="scientific">Pseudoalteromonas caenipelagi</name>
    <dbReference type="NCBI Taxonomy" id="2726988"/>
    <lineage>
        <taxon>Bacteria</taxon>
        <taxon>Pseudomonadati</taxon>
        <taxon>Pseudomonadota</taxon>
        <taxon>Gammaproteobacteria</taxon>
        <taxon>Alteromonadales</taxon>
        <taxon>Pseudoalteromonadaceae</taxon>
        <taxon>Pseudoalteromonas</taxon>
    </lineage>
</organism>
<protein>
    <recommendedName>
        <fullName evidence="1">Phage tail collar domain-containing protein</fullName>
    </recommendedName>
</protein>
<dbReference type="Proteomes" id="UP000586305">
    <property type="component" value="Unassembled WGS sequence"/>
</dbReference>
<dbReference type="Gene3D" id="3.90.1340.10">
    <property type="entry name" value="Phage tail collar domain"/>
    <property type="match status" value="1"/>
</dbReference>
<reference evidence="2 3" key="1">
    <citation type="submission" date="2020-04" db="EMBL/GenBank/DDBJ databases">
        <title>Pseudoalteromonas caenipelagi sp. nov., isolated from a tidal flat.</title>
        <authorList>
            <person name="Park S."/>
            <person name="Yoon J.-H."/>
        </authorList>
    </citation>
    <scope>NUCLEOTIDE SEQUENCE [LARGE SCALE GENOMIC DNA]</scope>
    <source>
        <strain evidence="2 3">JBTF-M23</strain>
    </source>
</reference>
<dbReference type="InterPro" id="IPR011083">
    <property type="entry name" value="Phage_tail_collar_dom"/>
</dbReference>
<dbReference type="RefSeq" id="WP_171627413.1">
    <property type="nucleotide sequence ID" value="NZ_JABBPG010000009.1"/>
</dbReference>
<dbReference type="Pfam" id="PF07484">
    <property type="entry name" value="Collar"/>
    <property type="match status" value="1"/>
</dbReference>
<dbReference type="AlphaFoldDB" id="A0A849VG01"/>
<evidence type="ECO:0000313" key="2">
    <source>
        <dbReference type="EMBL" id="NOU52352.1"/>
    </source>
</evidence>
<evidence type="ECO:0000259" key="1">
    <source>
        <dbReference type="Pfam" id="PF07484"/>
    </source>
</evidence>
<dbReference type="EMBL" id="JABBPG010000009">
    <property type="protein sequence ID" value="NOU52352.1"/>
    <property type="molecule type" value="Genomic_DNA"/>
</dbReference>
<dbReference type="SUPFAM" id="SSF88874">
    <property type="entry name" value="Receptor-binding domain of short tail fibre protein gp12"/>
    <property type="match status" value="1"/>
</dbReference>
<feature type="domain" description="Phage tail collar" evidence="1">
    <location>
        <begin position="8"/>
        <end position="63"/>
    </location>
</feature>
<name>A0A849VG01_9GAMM</name>